<feature type="domain" description="HMG box" evidence="3">
    <location>
        <begin position="149"/>
        <end position="218"/>
    </location>
</feature>
<dbReference type="Pfam" id="PF00505">
    <property type="entry name" value="HMG_box"/>
    <property type="match status" value="1"/>
</dbReference>
<dbReference type="SUPFAM" id="SSF46774">
    <property type="entry name" value="ARID-like"/>
    <property type="match status" value="1"/>
</dbReference>
<dbReference type="EMBL" id="OIVN01000233">
    <property type="protein sequence ID" value="SPC76763.1"/>
    <property type="molecule type" value="Genomic_DNA"/>
</dbReference>
<feature type="DNA-binding region" description="HMG box" evidence="1">
    <location>
        <begin position="149"/>
        <end position="218"/>
    </location>
</feature>
<dbReference type="SUPFAM" id="SSF47095">
    <property type="entry name" value="HMG-box"/>
    <property type="match status" value="1"/>
</dbReference>
<dbReference type="AlphaFoldDB" id="A0A2N9EPQ6"/>
<dbReference type="Gene3D" id="1.10.150.60">
    <property type="entry name" value="ARID DNA-binding domain"/>
    <property type="match status" value="1"/>
</dbReference>
<proteinExistence type="predicted"/>
<name>A0A2N9EPQ6_FAGSY</name>
<feature type="compositionally biased region" description="Basic residues" evidence="2">
    <location>
        <begin position="129"/>
        <end position="147"/>
    </location>
</feature>
<evidence type="ECO:0000256" key="2">
    <source>
        <dbReference type="SAM" id="MobiDB-lite"/>
    </source>
</evidence>
<keyword evidence="1" id="KW-0238">DNA-binding</keyword>
<evidence type="ECO:0000259" key="4">
    <source>
        <dbReference type="PROSITE" id="PS51011"/>
    </source>
</evidence>
<organism evidence="5">
    <name type="scientific">Fagus sylvatica</name>
    <name type="common">Beechnut</name>
    <dbReference type="NCBI Taxonomy" id="28930"/>
    <lineage>
        <taxon>Eukaryota</taxon>
        <taxon>Viridiplantae</taxon>
        <taxon>Streptophyta</taxon>
        <taxon>Embryophyta</taxon>
        <taxon>Tracheophyta</taxon>
        <taxon>Spermatophyta</taxon>
        <taxon>Magnoliopsida</taxon>
        <taxon>eudicotyledons</taxon>
        <taxon>Gunneridae</taxon>
        <taxon>Pentapetalae</taxon>
        <taxon>rosids</taxon>
        <taxon>fabids</taxon>
        <taxon>Fagales</taxon>
        <taxon>Fagaceae</taxon>
        <taxon>Fagus</taxon>
    </lineage>
</organism>
<sequence>MLDLHLFYKEVTVRGGFHHVTKYRRWDEVVFALKLEANHVKFRTQLQILYALLLFKFEQTYFYREPAKAAKAPDCSAMKRKNGDNFFDLTEIEDDVEMKKMCKGITFPMFAGPRIAEPKLSPQTPSKKKETKRRPPSKKKETKRRPGATRGLRTAYNIFLKEECARLRTVHGKSLQGQNIREMAVDAWRCLPESKRQPYIEESKKERERVVKQKAALKDQQNMQNTKTQETCLDDDYHVTLETNVEKFHVPDESTVKTNVENFLVLDESTASLAITTMKNPIFQIDCFGSLDIPCEGSKLL</sequence>
<protein>
    <recommendedName>
        <fullName evidence="6">HMG box domain-containing protein</fullName>
    </recommendedName>
</protein>
<dbReference type="GO" id="GO:0005634">
    <property type="term" value="C:nucleus"/>
    <property type="evidence" value="ECO:0007669"/>
    <property type="project" value="UniProtKB-UniRule"/>
</dbReference>
<dbReference type="GO" id="GO:0003677">
    <property type="term" value="F:DNA binding"/>
    <property type="evidence" value="ECO:0007669"/>
    <property type="project" value="UniProtKB-UniRule"/>
</dbReference>
<dbReference type="PANTHER" id="PTHR46691:SF5">
    <property type="entry name" value="HMG (HIGH MOBILITY GROUP) BOX PROTEIN"/>
    <property type="match status" value="1"/>
</dbReference>
<evidence type="ECO:0000256" key="1">
    <source>
        <dbReference type="PROSITE-ProRule" id="PRU00267"/>
    </source>
</evidence>
<dbReference type="InterPro" id="IPR036431">
    <property type="entry name" value="ARID_dom_sf"/>
</dbReference>
<gene>
    <name evidence="5" type="ORF">FSB_LOCUS4645</name>
</gene>
<dbReference type="Gene3D" id="1.10.30.10">
    <property type="entry name" value="High mobility group box domain"/>
    <property type="match status" value="1"/>
</dbReference>
<dbReference type="InterPro" id="IPR001606">
    <property type="entry name" value="ARID_dom"/>
</dbReference>
<dbReference type="CDD" id="cd00084">
    <property type="entry name" value="HMG-box_SF"/>
    <property type="match status" value="1"/>
</dbReference>
<dbReference type="Pfam" id="PF01388">
    <property type="entry name" value="ARID"/>
    <property type="match status" value="1"/>
</dbReference>
<dbReference type="PANTHER" id="PTHR46691">
    <property type="entry name" value="HIGH MOBILITY GROUP B PROTEIN 9"/>
    <property type="match status" value="1"/>
</dbReference>
<evidence type="ECO:0000259" key="3">
    <source>
        <dbReference type="PROSITE" id="PS50118"/>
    </source>
</evidence>
<accession>A0A2N9EPQ6</accession>
<feature type="region of interest" description="Disordered" evidence="2">
    <location>
        <begin position="115"/>
        <end position="151"/>
    </location>
</feature>
<reference evidence="5" key="1">
    <citation type="submission" date="2018-02" db="EMBL/GenBank/DDBJ databases">
        <authorList>
            <person name="Cohen D.B."/>
            <person name="Kent A.D."/>
        </authorList>
    </citation>
    <scope>NUCLEOTIDE SEQUENCE</scope>
</reference>
<evidence type="ECO:0000313" key="5">
    <source>
        <dbReference type="EMBL" id="SPC76763.1"/>
    </source>
</evidence>
<dbReference type="PROSITE" id="PS51011">
    <property type="entry name" value="ARID"/>
    <property type="match status" value="1"/>
</dbReference>
<dbReference type="PROSITE" id="PS50118">
    <property type="entry name" value="HMG_BOX_2"/>
    <property type="match status" value="1"/>
</dbReference>
<keyword evidence="1" id="KW-0539">Nucleus</keyword>
<dbReference type="InterPro" id="IPR009071">
    <property type="entry name" value="HMG_box_dom"/>
</dbReference>
<evidence type="ECO:0008006" key="6">
    <source>
        <dbReference type="Google" id="ProtNLM"/>
    </source>
</evidence>
<dbReference type="InterPro" id="IPR036910">
    <property type="entry name" value="HMG_box_dom_sf"/>
</dbReference>
<feature type="domain" description="ARID" evidence="4">
    <location>
        <begin position="1"/>
        <end position="62"/>
    </location>
</feature>